<sequence length="194" mass="21649">MAALSFIVNRKMAEKMRAQRESLWPHVQDDELWMPASRKGFASIPRTMPLIQKIMNDWSKNKPLSATYFALWCRDMGLGFVTIGSEQELALESGFTGTRATYQWKERMKILAQLGFIEGKAGAKGEWTHVLIWNPYKVVTRGRAVRGMQEPTWTALLGRMREIGAEDLNPAVAPVAAAVFPPLPPGASPIPPTP</sequence>
<name>A0A2T5MB02_9GAMM</name>
<gene>
    <name evidence="1" type="ORF">CJD38_18100</name>
</gene>
<evidence type="ECO:0000313" key="2">
    <source>
        <dbReference type="Proteomes" id="UP000244248"/>
    </source>
</evidence>
<reference evidence="1 2" key="1">
    <citation type="submission" date="2018-04" db="EMBL/GenBank/DDBJ databases">
        <title>Novel species isolated from glacier.</title>
        <authorList>
            <person name="Liu Q."/>
            <person name="Xin Y.-H."/>
        </authorList>
    </citation>
    <scope>NUCLEOTIDE SEQUENCE [LARGE SCALE GENOMIC DNA]</scope>
    <source>
        <strain evidence="1 2">GT1R17</strain>
    </source>
</reference>
<keyword evidence="2" id="KW-1185">Reference proteome</keyword>
<organism evidence="1 2">
    <name type="scientific">Stenotrophobium rhamnosiphilum</name>
    <dbReference type="NCBI Taxonomy" id="2029166"/>
    <lineage>
        <taxon>Bacteria</taxon>
        <taxon>Pseudomonadati</taxon>
        <taxon>Pseudomonadota</taxon>
        <taxon>Gammaproteobacteria</taxon>
        <taxon>Nevskiales</taxon>
        <taxon>Nevskiaceae</taxon>
        <taxon>Stenotrophobium</taxon>
    </lineage>
</organism>
<dbReference type="Proteomes" id="UP000244248">
    <property type="component" value="Unassembled WGS sequence"/>
</dbReference>
<evidence type="ECO:0000313" key="1">
    <source>
        <dbReference type="EMBL" id="PTU27720.1"/>
    </source>
</evidence>
<dbReference type="OrthoDB" id="5520111at2"/>
<proteinExistence type="predicted"/>
<dbReference type="RefSeq" id="WP_107941877.1">
    <property type="nucleotide sequence ID" value="NZ_QANS01000012.1"/>
</dbReference>
<dbReference type="AlphaFoldDB" id="A0A2T5MB02"/>
<accession>A0A2T5MB02</accession>
<comment type="caution">
    <text evidence="1">The sequence shown here is derived from an EMBL/GenBank/DDBJ whole genome shotgun (WGS) entry which is preliminary data.</text>
</comment>
<dbReference type="EMBL" id="QANS01000012">
    <property type="protein sequence ID" value="PTU27720.1"/>
    <property type="molecule type" value="Genomic_DNA"/>
</dbReference>
<protein>
    <submittedName>
        <fullName evidence="1">Uncharacterized protein</fullName>
    </submittedName>
</protein>